<evidence type="ECO:0000313" key="3">
    <source>
        <dbReference type="Proteomes" id="UP001629249"/>
    </source>
</evidence>
<proteinExistence type="predicted"/>
<evidence type="ECO:0000313" key="2">
    <source>
        <dbReference type="EMBL" id="MFL9885144.1"/>
    </source>
</evidence>
<sequence length="125" mass="14268">MTRQHAIPDDFPKEPSPGVVTGAQPKLLVREKDGRYYTGLTDDELQTHYEVCEDLARQLSAYTSRKMLKSGWSFVDVFAKVERSVNGKVNAREWDFSPAEITWVIKRTRELLAPSTSDGGFHHDR</sequence>
<dbReference type="Proteomes" id="UP001629249">
    <property type="component" value="Unassembled WGS sequence"/>
</dbReference>
<feature type="compositionally biased region" description="Basic and acidic residues" evidence="1">
    <location>
        <begin position="1"/>
        <end position="13"/>
    </location>
</feature>
<protein>
    <submittedName>
        <fullName evidence="2">Uncharacterized protein</fullName>
    </submittedName>
</protein>
<dbReference type="RefSeq" id="WP_408328999.1">
    <property type="nucleotide sequence ID" value="NZ_JAQQFH010000008.1"/>
</dbReference>
<dbReference type="EMBL" id="JAQQFN010000014">
    <property type="protein sequence ID" value="MFL9885144.1"/>
    <property type="molecule type" value="Genomic_DNA"/>
</dbReference>
<comment type="caution">
    <text evidence="2">The sequence shown here is derived from an EMBL/GenBank/DDBJ whole genome shotgun (WGS) entry which is preliminary data.</text>
</comment>
<gene>
    <name evidence="2" type="ORF">PQR66_19030</name>
</gene>
<feature type="region of interest" description="Disordered" evidence="1">
    <location>
        <begin position="1"/>
        <end position="21"/>
    </location>
</feature>
<reference evidence="2 3" key="1">
    <citation type="journal article" date="2024" name="Chem. Sci.">
        <title>Discovery of megapolipeptins by genome mining of a Burkholderiales bacteria collection.</title>
        <authorList>
            <person name="Paulo B.S."/>
            <person name="Recchia M.J.J."/>
            <person name="Lee S."/>
            <person name="Fergusson C.H."/>
            <person name="Romanowski S.B."/>
            <person name="Hernandez A."/>
            <person name="Krull N."/>
            <person name="Liu D.Y."/>
            <person name="Cavanagh H."/>
            <person name="Bos A."/>
            <person name="Gray C.A."/>
            <person name="Murphy B.T."/>
            <person name="Linington R.G."/>
            <person name="Eustaquio A.S."/>
        </authorList>
    </citation>
    <scope>NUCLEOTIDE SEQUENCE [LARGE SCALE GENOMIC DNA]</scope>
    <source>
        <strain evidence="2 3">RL16-012-BIC-B</strain>
    </source>
</reference>
<organism evidence="2 3">
    <name type="scientific">Paraburkholderia agricolaris</name>
    <dbReference type="NCBI Taxonomy" id="2152888"/>
    <lineage>
        <taxon>Bacteria</taxon>
        <taxon>Pseudomonadati</taxon>
        <taxon>Pseudomonadota</taxon>
        <taxon>Betaproteobacteria</taxon>
        <taxon>Burkholderiales</taxon>
        <taxon>Burkholderiaceae</taxon>
        <taxon>Paraburkholderia</taxon>
    </lineage>
</organism>
<evidence type="ECO:0000256" key="1">
    <source>
        <dbReference type="SAM" id="MobiDB-lite"/>
    </source>
</evidence>
<keyword evidence="3" id="KW-1185">Reference proteome</keyword>
<name>A0ABW8ZPI3_9BURK</name>
<accession>A0ABW8ZPI3</accession>